<keyword evidence="3" id="KW-1185">Reference proteome</keyword>
<accession>A0A314U8B5</accession>
<comment type="caution">
    <text evidence="2">The sequence shown here is derived from an EMBL/GenBank/DDBJ whole genome shotgun (WGS) entry which is preliminary data.</text>
</comment>
<dbReference type="EMBL" id="PJQY01003917">
    <property type="protein sequence ID" value="PQM33510.1"/>
    <property type="molecule type" value="Genomic_DNA"/>
</dbReference>
<proteinExistence type="predicted"/>
<reference evidence="2 3" key="1">
    <citation type="submission" date="2018-02" db="EMBL/GenBank/DDBJ databases">
        <title>Draft genome of wild Prunus yedoensis var. nudiflora.</title>
        <authorList>
            <person name="Baek S."/>
            <person name="Kim J.-H."/>
            <person name="Choi K."/>
            <person name="Kim G.-B."/>
            <person name="Cho A."/>
            <person name="Jang H."/>
            <person name="Shin C.-H."/>
            <person name="Yu H.-J."/>
            <person name="Mun J.-H."/>
        </authorList>
    </citation>
    <scope>NUCLEOTIDE SEQUENCE [LARGE SCALE GENOMIC DNA]</scope>
    <source>
        <strain evidence="3">cv. Jeju island</strain>
        <tissue evidence="2">Leaf</tissue>
    </source>
</reference>
<organism evidence="2 3">
    <name type="scientific">Prunus yedoensis var. nudiflora</name>
    <dbReference type="NCBI Taxonomy" id="2094558"/>
    <lineage>
        <taxon>Eukaryota</taxon>
        <taxon>Viridiplantae</taxon>
        <taxon>Streptophyta</taxon>
        <taxon>Embryophyta</taxon>
        <taxon>Tracheophyta</taxon>
        <taxon>Spermatophyta</taxon>
        <taxon>Magnoliopsida</taxon>
        <taxon>eudicotyledons</taxon>
        <taxon>Gunneridae</taxon>
        <taxon>Pentapetalae</taxon>
        <taxon>rosids</taxon>
        <taxon>fabids</taxon>
        <taxon>Rosales</taxon>
        <taxon>Rosaceae</taxon>
        <taxon>Amygdaloideae</taxon>
        <taxon>Amygdaleae</taxon>
        <taxon>Prunus</taxon>
    </lineage>
</organism>
<gene>
    <name evidence="2" type="ORF">Pyn_05215</name>
</gene>
<dbReference type="AlphaFoldDB" id="A0A314U8B5"/>
<protein>
    <submittedName>
        <fullName evidence="2">CDT1-like protein b</fullName>
    </submittedName>
</protein>
<evidence type="ECO:0000313" key="3">
    <source>
        <dbReference type="Proteomes" id="UP000250321"/>
    </source>
</evidence>
<feature type="region of interest" description="Disordered" evidence="1">
    <location>
        <begin position="35"/>
        <end position="66"/>
    </location>
</feature>
<evidence type="ECO:0000256" key="1">
    <source>
        <dbReference type="SAM" id="MobiDB-lite"/>
    </source>
</evidence>
<dbReference type="Proteomes" id="UP000250321">
    <property type="component" value="Unassembled WGS sequence"/>
</dbReference>
<evidence type="ECO:0000313" key="2">
    <source>
        <dbReference type="EMBL" id="PQM33510.1"/>
    </source>
</evidence>
<name>A0A314U8B5_PRUYE</name>
<sequence>MSSSETQKTPKRNLSLTFKSEKPHINPKLLVVDDDSLSTKTPEKPQHFRHKSLRESTQKQPTVQIDSARRKIETWPDENPNKTMLVPPRSYQKSMRYWVSFLIAWMLRFGCCG</sequence>